<dbReference type="EMBL" id="LAZR01005075">
    <property type="protein sequence ID" value="KKN03070.1"/>
    <property type="molecule type" value="Genomic_DNA"/>
</dbReference>
<protein>
    <recommendedName>
        <fullName evidence="2">Major capsid protein</fullName>
    </recommendedName>
</protein>
<comment type="caution">
    <text evidence="1">The sequence shown here is derived from an EMBL/GenBank/DDBJ whole genome shotgun (WGS) entry which is preliminary data.</text>
</comment>
<evidence type="ECO:0000313" key="1">
    <source>
        <dbReference type="EMBL" id="KKN03070.1"/>
    </source>
</evidence>
<sequence length="232" mass="24724">AIANFFANLTIHGRTTATSTYNSSKNFKGLLRLVAELEGTSITDLDGALTGDSDNANNSQVLVRASAASGALTLAYVDELMDLVRPSTTHLLSSKSFRRKMNVLARAAGTNLVHDNDKLGMPVTMYGDVVVLTSDAVLNNLDDPSTLVTALTTYDTTQTRAATNDITPLFAMRIADDGVSGITSAQNGMIQTEDIGTLQNKDATRTRIKFYAGLAVFNKLSIAVMTACCMTD</sequence>
<accession>A0A0F9M6I7</accession>
<proteinExistence type="predicted"/>
<name>A0A0F9M6I7_9ZZZZ</name>
<organism evidence="1">
    <name type="scientific">marine sediment metagenome</name>
    <dbReference type="NCBI Taxonomy" id="412755"/>
    <lineage>
        <taxon>unclassified sequences</taxon>
        <taxon>metagenomes</taxon>
        <taxon>ecological metagenomes</taxon>
    </lineage>
</organism>
<reference evidence="1" key="1">
    <citation type="journal article" date="2015" name="Nature">
        <title>Complex archaea that bridge the gap between prokaryotes and eukaryotes.</title>
        <authorList>
            <person name="Spang A."/>
            <person name="Saw J.H."/>
            <person name="Jorgensen S.L."/>
            <person name="Zaremba-Niedzwiedzka K."/>
            <person name="Martijn J."/>
            <person name="Lind A.E."/>
            <person name="van Eijk R."/>
            <person name="Schleper C."/>
            <person name="Guy L."/>
            <person name="Ettema T.J."/>
        </authorList>
    </citation>
    <scope>NUCLEOTIDE SEQUENCE</scope>
</reference>
<feature type="non-terminal residue" evidence="1">
    <location>
        <position position="1"/>
    </location>
</feature>
<dbReference type="AlphaFoldDB" id="A0A0F9M6I7"/>
<evidence type="ECO:0008006" key="2">
    <source>
        <dbReference type="Google" id="ProtNLM"/>
    </source>
</evidence>
<gene>
    <name evidence="1" type="ORF">LCGC14_1111260</name>
</gene>